<dbReference type="HOGENOM" id="CLU_013139_1_0_1"/>
<comment type="similarity">
    <text evidence="3">Belongs to the GRAS family.</text>
</comment>
<dbReference type="GO" id="GO:0043565">
    <property type="term" value="F:sequence-specific DNA binding"/>
    <property type="evidence" value="ECO:0000318"/>
    <property type="project" value="GO_Central"/>
</dbReference>
<comment type="caution">
    <text evidence="3">Lacks conserved residue(s) required for the propagation of feature annotation.</text>
</comment>
<feature type="region of interest" description="Disordered" evidence="4">
    <location>
        <begin position="1"/>
        <end position="23"/>
    </location>
</feature>
<dbReference type="EMBL" id="KI392312">
    <property type="protein sequence ID" value="ERN17520.1"/>
    <property type="molecule type" value="Genomic_DNA"/>
</dbReference>
<sequence length="499" mass="53921">MNPLLSIAQHHQAHPPHPACAPALEPTSVLDLRSSPTPAPPLWAQQQPPPMEEWDSLLLDEPSLMRWIMGGEIDETGNPSSLSRPQFASTEPAPVEPVYPIDPFSFPSIEPTATFSSLPFVAANNPHFDQFGFEREQVYSGHHHQSGGLVANDEWWLEQLVRVAQSLEGGNVAMAQAILARLNHTLPPSVGRPHQRALFQFKEALCGLLGPHAPAPMLPLDIVHKIGAYKAFSEAIPLTQFSNFTANQALLEAFEGAPAVWVIDLDMGLGGQWASLMQELAHRPGGPPAMRLTAIGELGFEMGLARENLRHFARELGLVFEFNIASGLEGLCASNGEAIGVMVGAGMPPSSPVARSVRRLGPRVVAVVEAENGRAEASLSRRLTRGIQYYTSLMESLEASAIGNVVERGIERLIMRPGIEASVVGAPRSTCGTSTASWREAMAGAGFSVAGLTNFTETQAQCLVERTQVRGFHVEKRGAALVLCWQRRPLVAASAWRCC</sequence>
<dbReference type="PANTHER" id="PTHR31636">
    <property type="entry name" value="OSJNBA0084A10.13 PROTEIN-RELATED"/>
    <property type="match status" value="1"/>
</dbReference>
<proteinExistence type="inferred from homology"/>
<dbReference type="GO" id="GO:0006355">
    <property type="term" value="P:regulation of DNA-templated transcription"/>
    <property type="evidence" value="ECO:0000318"/>
    <property type="project" value="GO_Central"/>
</dbReference>
<feature type="region of interest" description="VHIID" evidence="3">
    <location>
        <begin position="229"/>
        <end position="294"/>
    </location>
</feature>
<evidence type="ECO:0000256" key="1">
    <source>
        <dbReference type="ARBA" id="ARBA00023015"/>
    </source>
</evidence>
<gene>
    <name evidence="5" type="ORF">AMTR_s00059p00091580</name>
</gene>
<dbReference type="GO" id="GO:0005634">
    <property type="term" value="C:nucleus"/>
    <property type="evidence" value="ECO:0000318"/>
    <property type="project" value="GO_Central"/>
</dbReference>
<dbReference type="STRING" id="13333.U5D5N8"/>
<evidence type="ECO:0000256" key="4">
    <source>
        <dbReference type="SAM" id="MobiDB-lite"/>
    </source>
</evidence>
<keyword evidence="6" id="KW-1185">Reference proteome</keyword>
<dbReference type="eggNOG" id="ENOG502QQQC">
    <property type="taxonomic scope" value="Eukaryota"/>
</dbReference>
<evidence type="ECO:0000256" key="2">
    <source>
        <dbReference type="ARBA" id="ARBA00023163"/>
    </source>
</evidence>
<feature type="region of interest" description="Disordered" evidence="4">
    <location>
        <begin position="30"/>
        <end position="49"/>
    </location>
</feature>
<dbReference type="KEGG" id="atr:18445865"/>
<dbReference type="GO" id="GO:0003700">
    <property type="term" value="F:DNA-binding transcription factor activity"/>
    <property type="evidence" value="ECO:0000318"/>
    <property type="project" value="GO_Central"/>
</dbReference>
<evidence type="ECO:0000256" key="3">
    <source>
        <dbReference type="PROSITE-ProRule" id="PRU01191"/>
    </source>
</evidence>
<dbReference type="AlphaFoldDB" id="U5D5N8"/>
<name>U5D5N8_AMBTC</name>
<organism evidence="5 6">
    <name type="scientific">Amborella trichopoda</name>
    <dbReference type="NCBI Taxonomy" id="13333"/>
    <lineage>
        <taxon>Eukaryota</taxon>
        <taxon>Viridiplantae</taxon>
        <taxon>Streptophyta</taxon>
        <taxon>Embryophyta</taxon>
        <taxon>Tracheophyta</taxon>
        <taxon>Spermatophyta</taxon>
        <taxon>Magnoliopsida</taxon>
        <taxon>Amborellales</taxon>
        <taxon>Amborellaceae</taxon>
        <taxon>Amborella</taxon>
    </lineage>
</organism>
<feature type="region of interest" description="SAW" evidence="3">
    <location>
        <begin position="415"/>
        <end position="497"/>
    </location>
</feature>
<dbReference type="OMA" id="WREMLCA"/>
<dbReference type="Proteomes" id="UP000017836">
    <property type="component" value="Unassembled WGS sequence"/>
</dbReference>
<dbReference type="Gramene" id="ERN17520">
    <property type="protein sequence ID" value="ERN17520"/>
    <property type="gene ID" value="AMTR_s00059p00091580"/>
</dbReference>
<evidence type="ECO:0000313" key="6">
    <source>
        <dbReference type="Proteomes" id="UP000017836"/>
    </source>
</evidence>
<dbReference type="InterPro" id="IPR005202">
    <property type="entry name" value="TF_GRAS"/>
</dbReference>
<reference evidence="6" key="1">
    <citation type="journal article" date="2013" name="Science">
        <title>The Amborella genome and the evolution of flowering plants.</title>
        <authorList>
            <consortium name="Amborella Genome Project"/>
        </authorList>
    </citation>
    <scope>NUCLEOTIDE SEQUENCE [LARGE SCALE GENOMIC DNA]</scope>
</reference>
<protein>
    <submittedName>
        <fullName evidence="5">Uncharacterized protein</fullName>
    </submittedName>
</protein>
<evidence type="ECO:0000313" key="5">
    <source>
        <dbReference type="EMBL" id="ERN17520.1"/>
    </source>
</evidence>
<keyword evidence="2" id="KW-0804">Transcription</keyword>
<accession>U5D5N8</accession>
<keyword evidence="1" id="KW-0805">Transcription regulation</keyword>
<dbReference type="OrthoDB" id="764992at2759"/>
<dbReference type="PROSITE" id="PS50985">
    <property type="entry name" value="GRAS"/>
    <property type="match status" value="1"/>
</dbReference>
<feature type="compositionally biased region" description="Pro residues" evidence="4">
    <location>
        <begin position="37"/>
        <end position="49"/>
    </location>
</feature>
<dbReference type="Pfam" id="PF03514">
    <property type="entry name" value="GRAS"/>
    <property type="match status" value="1"/>
</dbReference>